<comment type="caution">
    <text evidence="2">The sequence shown here is derived from an EMBL/GenBank/DDBJ whole genome shotgun (WGS) entry which is preliminary data.</text>
</comment>
<keyword evidence="1" id="KW-0732">Signal</keyword>
<organism evidence="2 3">
    <name type="scientific">Heterodera schachtii</name>
    <name type="common">Sugarbeet cyst nematode worm</name>
    <name type="synonym">Tylenchus schachtii</name>
    <dbReference type="NCBI Taxonomy" id="97005"/>
    <lineage>
        <taxon>Eukaryota</taxon>
        <taxon>Metazoa</taxon>
        <taxon>Ecdysozoa</taxon>
        <taxon>Nematoda</taxon>
        <taxon>Chromadorea</taxon>
        <taxon>Rhabditida</taxon>
        <taxon>Tylenchina</taxon>
        <taxon>Tylenchomorpha</taxon>
        <taxon>Tylenchoidea</taxon>
        <taxon>Heteroderidae</taxon>
        <taxon>Heteroderinae</taxon>
        <taxon>Heterodera</taxon>
    </lineage>
</organism>
<dbReference type="SUPFAM" id="SSF56436">
    <property type="entry name" value="C-type lectin-like"/>
    <property type="match status" value="1"/>
</dbReference>
<protein>
    <recommendedName>
        <fullName evidence="4">C-type lectin domain-containing protein</fullName>
    </recommendedName>
</protein>
<evidence type="ECO:0008006" key="4">
    <source>
        <dbReference type="Google" id="ProtNLM"/>
    </source>
</evidence>
<reference evidence="2 3" key="1">
    <citation type="submission" date="2024-10" db="EMBL/GenBank/DDBJ databases">
        <authorList>
            <person name="Kim D."/>
        </authorList>
    </citation>
    <scope>NUCLEOTIDE SEQUENCE [LARGE SCALE GENOMIC DNA]</scope>
    <source>
        <strain evidence="2">Taebaek</strain>
    </source>
</reference>
<dbReference type="EMBL" id="JBICCN010000104">
    <property type="protein sequence ID" value="KAL3093826.1"/>
    <property type="molecule type" value="Genomic_DNA"/>
</dbReference>
<feature type="chain" id="PRO_5044779373" description="C-type lectin domain-containing protein" evidence="1">
    <location>
        <begin position="16"/>
        <end position="70"/>
    </location>
</feature>
<name>A0ABD2JT89_HETSC</name>
<dbReference type="Proteomes" id="UP001620645">
    <property type="component" value="Unassembled WGS sequence"/>
</dbReference>
<gene>
    <name evidence="2" type="ORF">niasHS_004196</name>
</gene>
<evidence type="ECO:0000256" key="1">
    <source>
        <dbReference type="SAM" id="SignalP"/>
    </source>
</evidence>
<dbReference type="InterPro" id="IPR016187">
    <property type="entry name" value="CTDL_fold"/>
</dbReference>
<evidence type="ECO:0000313" key="2">
    <source>
        <dbReference type="EMBL" id="KAL3093826.1"/>
    </source>
</evidence>
<keyword evidence="3" id="KW-1185">Reference proteome</keyword>
<accession>A0ABD2JT89</accession>
<proteinExistence type="predicted"/>
<sequence>MLLILLLLFTAVVRSDKECGDGWHFSEEKFNDGSGKMDYFCYRKTKPAAYTWSDAEKECTKYGEGTHLVT</sequence>
<dbReference type="AlphaFoldDB" id="A0ABD2JT89"/>
<evidence type="ECO:0000313" key="3">
    <source>
        <dbReference type="Proteomes" id="UP001620645"/>
    </source>
</evidence>
<feature type="signal peptide" evidence="1">
    <location>
        <begin position="1"/>
        <end position="15"/>
    </location>
</feature>